<feature type="region of interest" description="Disordered" evidence="2">
    <location>
        <begin position="223"/>
        <end position="250"/>
    </location>
</feature>
<dbReference type="STRING" id="4577.A0A1D6JTD2"/>
<sequence length="626" mass="69857">MSARRAAKSQHAAATPRIINFNLARRSGGGRPSRAAGRAQPRPPAPPAGPVNLGALFEMERRARGLESAPASPPCSRAVLRSQEDAEEQEEKWRFQAEILRAECNFLRMEREVALRKLDRHRGQMEAALKSAVETLVSGRKKIDGKGDVGLAATLDEGIEDLEEMMEELRVEESGRRAMSGVRELQRSHGRNFDRQASSLRRRLEKMTPADPEPCIKDIREIALPVPAPPPPPAERSDDDERVHGANTPDVEMLRMKMEGMSKGMRERMAEYSRRLEAVASGDNTGCESGKCGNRHSRKASASSQRSWSGGSTASNGNAPSTLDAGPHGRSRQNVAAEKRQQQQTCWSLDLKNGDAVTVAAPYCFGMNDSLSMGNFEYTCPKNNLPCTLETARSIWGPSMTFRIGDVAPTTRKAKLFLVGLKGLGQARLRKVLAITVPFFQQIMAGECKLVGSASCCHCREIVWKVMEQVKAESDQWTEMQEMLEQVRLEMQELQASRDAWQHRAMASDISLRSLNSQVLEWKNRAQASEQRVEELHREILELESKLHTFKAHLPAPAAIPNQKQWSDACKMEYPRAKPQHPRSQESGKEEIKKHVLICRVKRSPSSVLSKRSPFQEIGNISLPRH</sequence>
<dbReference type="PANTHER" id="PTHR35468">
    <property type="entry name" value="MYOSIN-LIKE PROTEIN"/>
    <property type="match status" value="1"/>
</dbReference>
<dbReference type="AlphaFoldDB" id="A0A1D6JTD2"/>
<keyword evidence="1" id="KW-0175">Coiled coil</keyword>
<evidence type="ECO:0000313" key="3">
    <source>
        <dbReference type="EMBL" id="ONL95125.1"/>
    </source>
</evidence>
<name>A0A1D6JTD2_MAIZE</name>
<organism evidence="3">
    <name type="scientific">Zea mays</name>
    <name type="common">Maize</name>
    <dbReference type="NCBI Taxonomy" id="4577"/>
    <lineage>
        <taxon>Eukaryota</taxon>
        <taxon>Viridiplantae</taxon>
        <taxon>Streptophyta</taxon>
        <taxon>Embryophyta</taxon>
        <taxon>Tracheophyta</taxon>
        <taxon>Spermatophyta</taxon>
        <taxon>Magnoliopsida</taxon>
        <taxon>Liliopsida</taxon>
        <taxon>Poales</taxon>
        <taxon>Poaceae</taxon>
        <taxon>PACMAD clade</taxon>
        <taxon>Panicoideae</taxon>
        <taxon>Andropogonodae</taxon>
        <taxon>Andropogoneae</taxon>
        <taxon>Tripsacinae</taxon>
        <taxon>Zea</taxon>
    </lineage>
</organism>
<dbReference type="EMBL" id="CM007647">
    <property type="protein sequence ID" value="ONL95125.1"/>
    <property type="molecule type" value="Genomic_DNA"/>
</dbReference>
<feature type="compositionally biased region" description="Low complexity" evidence="2">
    <location>
        <begin position="300"/>
        <end position="315"/>
    </location>
</feature>
<dbReference type="SMR" id="A0A1D6JTD2"/>
<feature type="region of interest" description="Disordered" evidence="2">
    <location>
        <begin position="283"/>
        <end position="339"/>
    </location>
</feature>
<dbReference type="eggNOG" id="KOG1502">
    <property type="taxonomic scope" value="Eukaryota"/>
</dbReference>
<dbReference type="SUPFAM" id="SSF57997">
    <property type="entry name" value="Tropomyosin"/>
    <property type="match status" value="1"/>
</dbReference>
<dbReference type="Gene3D" id="1.20.5.170">
    <property type="match status" value="1"/>
</dbReference>
<reference evidence="3" key="1">
    <citation type="submission" date="2015-12" db="EMBL/GenBank/DDBJ databases">
        <title>Update maize B73 reference genome by single molecule sequencing technologies.</title>
        <authorList>
            <consortium name="Maize Genome Sequencing Project"/>
            <person name="Ware D."/>
        </authorList>
    </citation>
    <scope>NUCLEOTIDE SEQUENCE [LARGE SCALE GENOMIC DNA]</scope>
    <source>
        <tissue evidence="3">Seedling</tissue>
    </source>
</reference>
<feature type="compositionally biased region" description="Basic and acidic residues" evidence="2">
    <location>
        <begin position="235"/>
        <end position="244"/>
    </location>
</feature>
<evidence type="ECO:0000256" key="1">
    <source>
        <dbReference type="SAM" id="Coils"/>
    </source>
</evidence>
<dbReference type="PANTHER" id="PTHR35468:SF1">
    <property type="entry name" value="MYOSIN-LIKE PROTEIN"/>
    <property type="match status" value="1"/>
</dbReference>
<feature type="region of interest" description="Disordered" evidence="2">
    <location>
        <begin position="604"/>
        <end position="626"/>
    </location>
</feature>
<gene>
    <name evidence="3" type="ORF">ZEAMMB73_Zm00001d028229</name>
</gene>
<dbReference type="InParanoid" id="A0A1D6JTD2"/>
<accession>A0A1D6JTD2</accession>
<proteinExistence type="predicted"/>
<protein>
    <submittedName>
        <fullName evidence="3">Myosin-related</fullName>
    </submittedName>
</protein>
<feature type="region of interest" description="Disordered" evidence="2">
    <location>
        <begin position="1"/>
        <end position="52"/>
    </location>
</feature>
<evidence type="ECO:0000256" key="2">
    <source>
        <dbReference type="SAM" id="MobiDB-lite"/>
    </source>
</evidence>
<feature type="coiled-coil region" evidence="1">
    <location>
        <begin position="477"/>
        <end position="553"/>
    </location>
</feature>
<dbReference type="ExpressionAtlas" id="A0A1D6JTD2">
    <property type="expression patterns" value="baseline and differential"/>
</dbReference>